<evidence type="ECO:0000256" key="2">
    <source>
        <dbReference type="ARBA" id="ARBA00004613"/>
    </source>
</evidence>
<evidence type="ECO:0000256" key="8">
    <source>
        <dbReference type="ARBA" id="ARBA00022801"/>
    </source>
</evidence>
<dbReference type="CDD" id="cd06412">
    <property type="entry name" value="GH25_CH-type"/>
    <property type="match status" value="1"/>
</dbReference>
<dbReference type="Gene3D" id="3.20.20.80">
    <property type="entry name" value="Glycosidases"/>
    <property type="match status" value="1"/>
</dbReference>
<dbReference type="HOGENOM" id="CLU_044973_4_0_1"/>
<evidence type="ECO:0000256" key="3">
    <source>
        <dbReference type="ARBA" id="ARBA00010646"/>
    </source>
</evidence>
<feature type="region of interest" description="Disordered" evidence="14">
    <location>
        <begin position="215"/>
        <end position="309"/>
    </location>
</feature>
<dbReference type="SMART" id="SM00641">
    <property type="entry name" value="Glyco_25"/>
    <property type="match status" value="1"/>
</dbReference>
<keyword evidence="7" id="KW-0081">Bacteriolytic enzyme</keyword>
<evidence type="ECO:0000313" key="17">
    <source>
        <dbReference type="Proteomes" id="UP000001699"/>
    </source>
</evidence>
<dbReference type="InterPro" id="IPR002053">
    <property type="entry name" value="Glyco_hydro_25"/>
</dbReference>
<feature type="signal peptide" evidence="15">
    <location>
        <begin position="1"/>
        <end position="17"/>
    </location>
</feature>
<dbReference type="Proteomes" id="UP000001699">
    <property type="component" value="Unassembled WGS sequence"/>
</dbReference>
<dbReference type="VEuPathDB" id="FungiDB:AFUB_080810"/>
<evidence type="ECO:0000256" key="5">
    <source>
        <dbReference type="ARBA" id="ARBA00022525"/>
    </source>
</evidence>
<dbReference type="EC" id="3.2.1.17" evidence="4"/>
<keyword evidence="10" id="KW-0326">Glycosidase</keyword>
<dbReference type="PANTHER" id="PTHR34135:SF2">
    <property type="entry name" value="LYSOZYME"/>
    <property type="match status" value="1"/>
</dbReference>
<comment type="similarity">
    <text evidence="3">Belongs to the glycosyl hydrolase 25 family.</text>
</comment>
<keyword evidence="15" id="KW-0732">Signal</keyword>
<dbReference type="GO" id="GO:0016998">
    <property type="term" value="P:cell wall macromolecule catabolic process"/>
    <property type="evidence" value="ECO:0007669"/>
    <property type="project" value="InterPro"/>
</dbReference>
<gene>
    <name evidence="16" type="ORF">AFUB_080810</name>
</gene>
<dbReference type="GO" id="GO:0003796">
    <property type="term" value="F:lysozyme activity"/>
    <property type="evidence" value="ECO:0007669"/>
    <property type="project" value="UniProtKB-EC"/>
</dbReference>
<evidence type="ECO:0000256" key="6">
    <source>
        <dbReference type="ARBA" id="ARBA00022529"/>
    </source>
</evidence>
<dbReference type="InterPro" id="IPR018077">
    <property type="entry name" value="Glyco_hydro_fam25_subgr"/>
</dbReference>
<keyword evidence="17" id="KW-1185">Reference proteome</keyword>
<dbReference type="InterPro" id="IPR017853">
    <property type="entry name" value="GH"/>
</dbReference>
<dbReference type="SUPFAM" id="SSF51445">
    <property type="entry name" value="(Trans)glycosidases"/>
    <property type="match status" value="1"/>
</dbReference>
<evidence type="ECO:0000256" key="7">
    <source>
        <dbReference type="ARBA" id="ARBA00022638"/>
    </source>
</evidence>
<evidence type="ECO:0000256" key="15">
    <source>
        <dbReference type="SAM" id="SignalP"/>
    </source>
</evidence>
<sequence>MKFSIVAIATIAGLASALPSQPEARATTVQGFDISNHQKSVNFEAAKKDGAQFVMIKATEGTTYKDTVFNSHYTGATKAGLLRGGYHFARPDKSTGSTQAKFFLKNGGGWSDDNRTLPGMLDIEYNPYGATCYGLSHSQMVAWIHDFVNEYHHATSRWPMIYTTADWWNRCTGNAKGFGDKCPLVLAAYSSSPPKTIPGDWKKWTIWQNSDKYKHGGDSDKFNGPMTQLRKMPSKPLADHPIQPKKVHGVTRDDAPIDDYENAIRSKQQEEEPSDRGEDAPSHFGTSTRHKGVRTRSHGSENRSTTGRV</sequence>
<organism evidence="16 17">
    <name type="scientific">Aspergillus fumigatus (strain CBS 144.89 / FGSC A1163 / CEA10)</name>
    <name type="common">Neosartorya fumigata</name>
    <dbReference type="NCBI Taxonomy" id="451804"/>
    <lineage>
        <taxon>Eukaryota</taxon>
        <taxon>Fungi</taxon>
        <taxon>Dikarya</taxon>
        <taxon>Ascomycota</taxon>
        <taxon>Pezizomycotina</taxon>
        <taxon>Eurotiomycetes</taxon>
        <taxon>Eurotiomycetidae</taxon>
        <taxon>Eurotiales</taxon>
        <taxon>Aspergillaceae</taxon>
        <taxon>Aspergillus</taxon>
        <taxon>Aspergillus subgen. Fumigati</taxon>
    </lineage>
</organism>
<keyword evidence="6" id="KW-0929">Antimicrobial</keyword>
<dbReference type="GO" id="GO:0042742">
    <property type="term" value="P:defense response to bacterium"/>
    <property type="evidence" value="ECO:0007669"/>
    <property type="project" value="UniProtKB-KW"/>
</dbReference>
<dbReference type="GO" id="GO:0005576">
    <property type="term" value="C:extracellular region"/>
    <property type="evidence" value="ECO:0007669"/>
    <property type="project" value="UniProtKB-SubCell"/>
</dbReference>
<evidence type="ECO:0000256" key="10">
    <source>
        <dbReference type="ARBA" id="ARBA00023295"/>
    </source>
</evidence>
<keyword evidence="8 16" id="KW-0378">Hydrolase</keyword>
<dbReference type="OrthoDB" id="6590422at2759"/>
<proteinExistence type="inferred from homology"/>
<evidence type="ECO:0000313" key="16">
    <source>
        <dbReference type="EMBL" id="EDP48644.1"/>
    </source>
</evidence>
<dbReference type="PhylomeDB" id="B0Y9F1"/>
<dbReference type="EMBL" id="DS499600">
    <property type="protein sequence ID" value="EDP48644.1"/>
    <property type="molecule type" value="Genomic_DNA"/>
</dbReference>
<dbReference type="AlphaFoldDB" id="B0Y9F1"/>
<name>B0Y9F1_ASPFC</name>
<dbReference type="Pfam" id="PF01183">
    <property type="entry name" value="Glyco_hydro_25"/>
    <property type="match status" value="1"/>
</dbReference>
<keyword evidence="5" id="KW-0964">Secreted</keyword>
<feature type="chain" id="PRO_5002760887" description="N,O-diacetylmuramidase" evidence="15">
    <location>
        <begin position="18"/>
        <end position="309"/>
    </location>
</feature>
<evidence type="ECO:0000256" key="4">
    <source>
        <dbReference type="ARBA" id="ARBA00012732"/>
    </source>
</evidence>
<comment type="function">
    <text evidence="11">This enzyme has both lysozyme (acetylmuramidase) and diacetylmuramidase activities.</text>
</comment>
<feature type="compositionally biased region" description="Basic residues" evidence="14">
    <location>
        <begin position="288"/>
        <end position="297"/>
    </location>
</feature>
<dbReference type="PROSITE" id="PS51904">
    <property type="entry name" value="GLYCOSYL_HYDROL_F25_2"/>
    <property type="match status" value="1"/>
</dbReference>
<accession>B0Y9F1</accession>
<feature type="compositionally biased region" description="Basic and acidic residues" evidence="14">
    <location>
        <begin position="262"/>
        <end position="281"/>
    </location>
</feature>
<comment type="catalytic activity">
    <reaction evidence="1">
        <text>Hydrolysis of (1-&gt;4)-beta-linkages between N-acetylmuramic acid and N-acetyl-D-glucosamine residues in a peptidoglycan and between N-acetyl-D-glucosamine residues in chitodextrins.</text>
        <dbReference type="EC" id="3.2.1.17"/>
    </reaction>
</comment>
<evidence type="ECO:0000256" key="12">
    <source>
        <dbReference type="ARBA" id="ARBA00073159"/>
    </source>
</evidence>
<evidence type="ECO:0000256" key="13">
    <source>
        <dbReference type="ARBA" id="ARBA00075474"/>
    </source>
</evidence>
<evidence type="ECO:0000256" key="1">
    <source>
        <dbReference type="ARBA" id="ARBA00000632"/>
    </source>
</evidence>
<dbReference type="GO" id="GO:0016052">
    <property type="term" value="P:carbohydrate catabolic process"/>
    <property type="evidence" value="ECO:0007669"/>
    <property type="project" value="TreeGrafter"/>
</dbReference>
<evidence type="ECO:0000256" key="11">
    <source>
        <dbReference type="ARBA" id="ARBA00055588"/>
    </source>
</evidence>
<dbReference type="GO" id="GO:0031640">
    <property type="term" value="P:killing of cells of another organism"/>
    <property type="evidence" value="ECO:0007669"/>
    <property type="project" value="UniProtKB-KW"/>
</dbReference>
<protein>
    <recommendedName>
        <fullName evidence="12">N,O-diacetylmuramidase</fullName>
        <ecNumber evidence="4">3.2.1.17</ecNumber>
    </recommendedName>
    <alternativeName>
        <fullName evidence="13">Lysozyme CH</fullName>
    </alternativeName>
</protein>
<dbReference type="GO" id="GO:0009253">
    <property type="term" value="P:peptidoglycan catabolic process"/>
    <property type="evidence" value="ECO:0007669"/>
    <property type="project" value="InterPro"/>
</dbReference>
<dbReference type="PANTHER" id="PTHR34135">
    <property type="entry name" value="LYSOZYME"/>
    <property type="match status" value="1"/>
</dbReference>
<evidence type="ECO:0000256" key="14">
    <source>
        <dbReference type="SAM" id="MobiDB-lite"/>
    </source>
</evidence>
<evidence type="ECO:0000256" key="9">
    <source>
        <dbReference type="ARBA" id="ARBA00023157"/>
    </source>
</evidence>
<keyword evidence="9" id="KW-1015">Disulfide bond</keyword>
<comment type="subcellular location">
    <subcellularLocation>
        <location evidence="2">Secreted</location>
    </subcellularLocation>
</comment>
<dbReference type="FunFam" id="3.20.20.80:FF:000060">
    <property type="entry name" value="Lysozyme M1"/>
    <property type="match status" value="1"/>
</dbReference>
<reference evidence="16 17" key="1">
    <citation type="journal article" date="2008" name="PLoS Genet.">
        <title>Genomic islands in the pathogenic filamentous fungus Aspergillus fumigatus.</title>
        <authorList>
            <person name="Fedorova N.D."/>
            <person name="Khaldi N."/>
            <person name="Joardar V.S."/>
            <person name="Maiti R."/>
            <person name="Amedeo P."/>
            <person name="Anderson M.J."/>
            <person name="Crabtree J."/>
            <person name="Silva J.C."/>
            <person name="Badger J.H."/>
            <person name="Albarraq A."/>
            <person name="Angiuoli S."/>
            <person name="Bussey H."/>
            <person name="Bowyer P."/>
            <person name="Cotty P.J."/>
            <person name="Dyer P.S."/>
            <person name="Egan A."/>
            <person name="Galens K."/>
            <person name="Fraser-Liggett C.M."/>
            <person name="Haas B.J."/>
            <person name="Inman J.M."/>
            <person name="Kent R."/>
            <person name="Lemieux S."/>
            <person name="Malavazi I."/>
            <person name="Orvis J."/>
            <person name="Roemer T."/>
            <person name="Ronning C.M."/>
            <person name="Sundaram J.P."/>
            <person name="Sutton G."/>
            <person name="Turner G."/>
            <person name="Venter J.C."/>
            <person name="White O.R."/>
            <person name="Whitty B.R."/>
            <person name="Youngman P."/>
            <person name="Wolfe K.H."/>
            <person name="Goldman G.H."/>
            <person name="Wortman J.R."/>
            <person name="Jiang B."/>
            <person name="Denning D.W."/>
            <person name="Nierman W.C."/>
        </authorList>
    </citation>
    <scope>NUCLEOTIDE SEQUENCE [LARGE SCALE GENOMIC DNA]</scope>
    <source>
        <strain evidence="17">CBS 144.89 / FGSC A1163 / CEA10</strain>
    </source>
</reference>